<dbReference type="RefSeq" id="WP_386745504.1">
    <property type="nucleotide sequence ID" value="NZ_JBHRYA010000012.1"/>
</dbReference>
<reference evidence="7" key="1">
    <citation type="journal article" date="2019" name="Int. J. Syst. Evol. Microbiol.">
        <title>The Global Catalogue of Microorganisms (GCM) 10K type strain sequencing project: providing services to taxonomists for standard genome sequencing and annotation.</title>
        <authorList>
            <consortium name="The Broad Institute Genomics Platform"/>
            <consortium name="The Broad Institute Genome Sequencing Center for Infectious Disease"/>
            <person name="Wu L."/>
            <person name="Ma J."/>
        </authorList>
    </citation>
    <scope>NUCLEOTIDE SEQUENCE [LARGE SCALE GENOMIC DNA]</scope>
    <source>
        <strain evidence="7">KCTC 42441</strain>
    </source>
</reference>
<dbReference type="PANTHER" id="PTHR11705">
    <property type="entry name" value="PROTEASE FAMILY M14 CARBOXYPEPTIDASE A,B"/>
    <property type="match status" value="1"/>
</dbReference>
<accession>A0ABV7XRI9</accession>
<dbReference type="Pfam" id="PF00246">
    <property type="entry name" value="Peptidase_M14"/>
    <property type="match status" value="1"/>
</dbReference>
<evidence type="ECO:0000313" key="6">
    <source>
        <dbReference type="EMBL" id="MFC3717509.1"/>
    </source>
</evidence>
<keyword evidence="6" id="KW-0121">Carboxypeptidase</keyword>
<comment type="caution">
    <text evidence="6">The sequence shown here is derived from an EMBL/GenBank/DDBJ whole genome shotgun (WGS) entry which is preliminary data.</text>
</comment>
<protein>
    <submittedName>
        <fullName evidence="6">M14 family metallopeptidase</fullName>
        <ecNumber evidence="6">3.4.17.-</ecNumber>
    </submittedName>
</protein>
<dbReference type="Gene3D" id="3.40.630.10">
    <property type="entry name" value="Zn peptidases"/>
    <property type="match status" value="1"/>
</dbReference>
<feature type="active site" description="Proton donor/acceptor" evidence="3">
    <location>
        <position position="297"/>
    </location>
</feature>
<name>A0ABV7XRI9_9GAMM</name>
<sequence>MRQPLTFAALLLALALPVPPAAAQEQPLTTVAERSGFVQTGRYAEVVELCGAFAERYPDAVRCIDFGTTPEGRPMKALVATHTGAFTPEQARAQDLPVLLVQGGIHAGESDGKDAGFLALRQALEGEAAPGALDRQVLLFVPVFNVDGHERFGRWNRPNQRGPEEMGWRTTAQNYNLNRDYVKADAPEMQAMLALVNAWDPILYVDLHVTDGAKFRQDVSYQVEPVHAGDAQLRKDGLAMRTALVDAVAAQGAHPLTFYPSFVEEDNPASGFVDGVATPRFSHGYFQLRNRFGLLVETHSWKEYPVRVKITRDTVVSLLEQVAAHGRDWLDDAHAADERAARLGGKPVPLSWKATDKVRTVDFLGYAYTRTPSEVSGALMTRYDETTPQLWKLPLRDEIVPDLSIVAPEGGYLVPAAHAAWVGEKLTQHGVKFRELDAALPAAKVEAFRADEATLDAGSVEGHQRLALAGDWKPETRDVAAGALFVPIAQPKARLVMAILEPQAPDALAAWGEFNNAFERKEYMEPYVAEEVAREMLAKDAALKARFEQKLRDDPEFAASPRARLDFFYRLHPSWDERYNLYPVLHTATVPDGR</sequence>
<evidence type="ECO:0000256" key="3">
    <source>
        <dbReference type="PROSITE-ProRule" id="PRU01379"/>
    </source>
</evidence>
<dbReference type="SMART" id="SM00631">
    <property type="entry name" value="Zn_pept"/>
    <property type="match status" value="1"/>
</dbReference>
<keyword evidence="4" id="KW-0732">Signal</keyword>
<dbReference type="InterPro" id="IPR000834">
    <property type="entry name" value="Peptidase_M14"/>
</dbReference>
<dbReference type="SUPFAM" id="SSF53187">
    <property type="entry name" value="Zn-dependent exopeptidases"/>
    <property type="match status" value="1"/>
</dbReference>
<feature type="signal peptide" evidence="4">
    <location>
        <begin position="1"/>
        <end position="23"/>
    </location>
</feature>
<feature type="chain" id="PRO_5045730758" evidence="4">
    <location>
        <begin position="24"/>
        <end position="594"/>
    </location>
</feature>
<dbReference type="EC" id="3.4.17.-" evidence="6"/>
<dbReference type="Proteomes" id="UP001595705">
    <property type="component" value="Unassembled WGS sequence"/>
</dbReference>
<dbReference type="PANTHER" id="PTHR11705:SF145">
    <property type="entry name" value="PEPTIDASE M14 CARBOXYPEPTIDASE A DOMAIN-CONTAINING PROTEIN"/>
    <property type="match status" value="1"/>
</dbReference>
<evidence type="ECO:0000256" key="1">
    <source>
        <dbReference type="ARBA" id="ARBA00001947"/>
    </source>
</evidence>
<proteinExistence type="inferred from homology"/>
<keyword evidence="6" id="KW-0645">Protease</keyword>
<dbReference type="CDD" id="cd06241">
    <property type="entry name" value="M14-like"/>
    <property type="match status" value="1"/>
</dbReference>
<evidence type="ECO:0000313" key="7">
    <source>
        <dbReference type="Proteomes" id="UP001595705"/>
    </source>
</evidence>
<feature type="domain" description="Peptidase M14" evidence="5">
    <location>
        <begin position="39"/>
        <end position="322"/>
    </location>
</feature>
<evidence type="ECO:0000256" key="2">
    <source>
        <dbReference type="ARBA" id="ARBA00005988"/>
    </source>
</evidence>
<evidence type="ECO:0000259" key="5">
    <source>
        <dbReference type="PROSITE" id="PS52035"/>
    </source>
</evidence>
<dbReference type="PROSITE" id="PS52035">
    <property type="entry name" value="PEPTIDASE_M14"/>
    <property type="match status" value="1"/>
</dbReference>
<keyword evidence="7" id="KW-1185">Reference proteome</keyword>
<keyword evidence="6" id="KW-0378">Hydrolase</keyword>
<dbReference type="EMBL" id="JBHRYA010000012">
    <property type="protein sequence ID" value="MFC3717509.1"/>
    <property type="molecule type" value="Genomic_DNA"/>
</dbReference>
<comment type="cofactor">
    <cofactor evidence="1">
        <name>Zn(2+)</name>
        <dbReference type="ChEBI" id="CHEBI:29105"/>
    </cofactor>
</comment>
<comment type="similarity">
    <text evidence="2 3">Belongs to the peptidase M14 family.</text>
</comment>
<evidence type="ECO:0000256" key="4">
    <source>
        <dbReference type="SAM" id="SignalP"/>
    </source>
</evidence>
<organism evidence="6 7">
    <name type="scientific">Luteimonas soli</name>
    <dbReference type="NCBI Taxonomy" id="1648966"/>
    <lineage>
        <taxon>Bacteria</taxon>
        <taxon>Pseudomonadati</taxon>
        <taxon>Pseudomonadota</taxon>
        <taxon>Gammaproteobacteria</taxon>
        <taxon>Lysobacterales</taxon>
        <taxon>Lysobacteraceae</taxon>
        <taxon>Luteimonas</taxon>
    </lineage>
</organism>
<dbReference type="GO" id="GO:0004180">
    <property type="term" value="F:carboxypeptidase activity"/>
    <property type="evidence" value="ECO:0007669"/>
    <property type="project" value="UniProtKB-KW"/>
</dbReference>
<gene>
    <name evidence="6" type="ORF">ACFONC_15260</name>
</gene>